<protein>
    <submittedName>
        <fullName evidence="5">LacI family DNA-binding transcriptional regulator</fullName>
    </submittedName>
</protein>
<dbReference type="PANTHER" id="PTHR30146">
    <property type="entry name" value="LACI-RELATED TRANSCRIPTIONAL REPRESSOR"/>
    <property type="match status" value="1"/>
</dbReference>
<keyword evidence="1" id="KW-0805">Transcription regulation</keyword>
<reference evidence="5 6" key="1">
    <citation type="submission" date="2019-08" db="EMBL/GenBank/DDBJ databases">
        <title>Parahaliea maris sp. nov., isolated from the surface seawater.</title>
        <authorList>
            <person name="Liu Y."/>
        </authorList>
    </citation>
    <scope>NUCLEOTIDE SEQUENCE [LARGE SCALE GENOMIC DNA]</scope>
    <source>
        <strain evidence="5 6">HSLHS9</strain>
    </source>
</reference>
<dbReference type="GO" id="GO:0000976">
    <property type="term" value="F:transcription cis-regulatory region binding"/>
    <property type="evidence" value="ECO:0007669"/>
    <property type="project" value="TreeGrafter"/>
</dbReference>
<name>A0A5C8ZR33_9GAMM</name>
<sequence length="331" mass="36114">MASTTLPTLSDVAKAASVSSATVSRYFSNPDSVATKTAERIRQAVLETGYTPNRLAGSLASNKSQLVSILIPQLAPSLFIETIEALVSKLSSAGCIVTVGVTEFDAAHNEALIMAALAYRAKAIIVTGEVSDEVRKFIRQSSTTAIEIWDLPEDPIDIAVGFSHWEIGRSLAQFVRSRGYTRPHFVTNPGPRGIKRRNGFLEEWQTGTGCDVTESLMQLPFQPGAARRIFAEIQRLEERPDVVLCGPDWMAQGLIVEAMHFGLRVPEDIAVIGFGNSAVASEMRPTITSVDIDDQRIAETIAEILLNRDRGEEIREKVVNTGFKIIARESA</sequence>
<dbReference type="AlphaFoldDB" id="A0A5C8ZR33"/>
<evidence type="ECO:0000313" key="5">
    <source>
        <dbReference type="EMBL" id="TXS90264.1"/>
    </source>
</evidence>
<comment type="caution">
    <text evidence="5">The sequence shown here is derived from an EMBL/GenBank/DDBJ whole genome shotgun (WGS) entry which is preliminary data.</text>
</comment>
<dbReference type="InterPro" id="IPR028082">
    <property type="entry name" value="Peripla_BP_I"/>
</dbReference>
<proteinExistence type="predicted"/>
<gene>
    <name evidence="5" type="ORF">FV139_18580</name>
</gene>
<evidence type="ECO:0000256" key="2">
    <source>
        <dbReference type="ARBA" id="ARBA00023125"/>
    </source>
</evidence>
<keyword evidence="2 5" id="KW-0238">DNA-binding</keyword>
<dbReference type="EMBL" id="VRZA01000008">
    <property type="protein sequence ID" value="TXS90264.1"/>
    <property type="molecule type" value="Genomic_DNA"/>
</dbReference>
<dbReference type="PANTHER" id="PTHR30146:SF33">
    <property type="entry name" value="TRANSCRIPTIONAL REGULATOR"/>
    <property type="match status" value="1"/>
</dbReference>
<dbReference type="CDD" id="cd01575">
    <property type="entry name" value="PBP1_GntR"/>
    <property type="match status" value="1"/>
</dbReference>
<evidence type="ECO:0000313" key="6">
    <source>
        <dbReference type="Proteomes" id="UP000321039"/>
    </source>
</evidence>
<dbReference type="GO" id="GO:0003700">
    <property type="term" value="F:DNA-binding transcription factor activity"/>
    <property type="evidence" value="ECO:0007669"/>
    <property type="project" value="TreeGrafter"/>
</dbReference>
<dbReference type="InterPro" id="IPR000843">
    <property type="entry name" value="HTH_LacI"/>
</dbReference>
<dbReference type="SMART" id="SM00354">
    <property type="entry name" value="HTH_LACI"/>
    <property type="match status" value="1"/>
</dbReference>
<feature type="domain" description="HTH lacI-type" evidence="4">
    <location>
        <begin position="7"/>
        <end position="61"/>
    </location>
</feature>
<dbReference type="Proteomes" id="UP000321039">
    <property type="component" value="Unassembled WGS sequence"/>
</dbReference>
<keyword evidence="6" id="KW-1185">Reference proteome</keyword>
<evidence type="ECO:0000256" key="1">
    <source>
        <dbReference type="ARBA" id="ARBA00023015"/>
    </source>
</evidence>
<organism evidence="5 6">
    <name type="scientific">Parahaliea maris</name>
    <dbReference type="NCBI Taxonomy" id="2716870"/>
    <lineage>
        <taxon>Bacteria</taxon>
        <taxon>Pseudomonadati</taxon>
        <taxon>Pseudomonadota</taxon>
        <taxon>Gammaproteobacteria</taxon>
        <taxon>Cellvibrionales</taxon>
        <taxon>Halieaceae</taxon>
        <taxon>Parahaliea</taxon>
    </lineage>
</organism>
<dbReference type="Gene3D" id="1.10.260.40">
    <property type="entry name" value="lambda repressor-like DNA-binding domains"/>
    <property type="match status" value="1"/>
</dbReference>
<dbReference type="Pfam" id="PF13377">
    <property type="entry name" value="Peripla_BP_3"/>
    <property type="match status" value="1"/>
</dbReference>
<dbReference type="SUPFAM" id="SSF53822">
    <property type="entry name" value="Periplasmic binding protein-like I"/>
    <property type="match status" value="1"/>
</dbReference>
<evidence type="ECO:0000256" key="3">
    <source>
        <dbReference type="ARBA" id="ARBA00023163"/>
    </source>
</evidence>
<dbReference type="RefSeq" id="WP_148069979.1">
    <property type="nucleotide sequence ID" value="NZ_VRZA01000008.1"/>
</dbReference>
<dbReference type="InterPro" id="IPR046335">
    <property type="entry name" value="LacI/GalR-like_sensor"/>
</dbReference>
<dbReference type="PROSITE" id="PS50932">
    <property type="entry name" value="HTH_LACI_2"/>
    <property type="match status" value="1"/>
</dbReference>
<accession>A0A5C8ZR33</accession>
<dbReference type="Pfam" id="PF00356">
    <property type="entry name" value="LacI"/>
    <property type="match status" value="1"/>
</dbReference>
<evidence type="ECO:0000259" key="4">
    <source>
        <dbReference type="PROSITE" id="PS50932"/>
    </source>
</evidence>
<dbReference type="Gene3D" id="3.40.50.2300">
    <property type="match status" value="2"/>
</dbReference>
<dbReference type="SUPFAM" id="SSF47413">
    <property type="entry name" value="lambda repressor-like DNA-binding domains"/>
    <property type="match status" value="1"/>
</dbReference>
<keyword evidence="3" id="KW-0804">Transcription</keyword>
<dbReference type="InterPro" id="IPR010982">
    <property type="entry name" value="Lambda_DNA-bd_dom_sf"/>
</dbReference>
<dbReference type="CDD" id="cd01392">
    <property type="entry name" value="HTH_LacI"/>
    <property type="match status" value="1"/>
</dbReference>